<feature type="non-terminal residue" evidence="1">
    <location>
        <position position="1"/>
    </location>
</feature>
<organism evidence="1 2">
    <name type="scientific">Mucuna pruriens</name>
    <name type="common">Velvet bean</name>
    <name type="synonym">Dolichos pruriens</name>
    <dbReference type="NCBI Taxonomy" id="157652"/>
    <lineage>
        <taxon>Eukaryota</taxon>
        <taxon>Viridiplantae</taxon>
        <taxon>Streptophyta</taxon>
        <taxon>Embryophyta</taxon>
        <taxon>Tracheophyta</taxon>
        <taxon>Spermatophyta</taxon>
        <taxon>Magnoliopsida</taxon>
        <taxon>eudicotyledons</taxon>
        <taxon>Gunneridae</taxon>
        <taxon>Pentapetalae</taxon>
        <taxon>rosids</taxon>
        <taxon>fabids</taxon>
        <taxon>Fabales</taxon>
        <taxon>Fabaceae</taxon>
        <taxon>Papilionoideae</taxon>
        <taxon>50 kb inversion clade</taxon>
        <taxon>NPAAA clade</taxon>
        <taxon>indigoferoid/millettioid clade</taxon>
        <taxon>Phaseoleae</taxon>
        <taxon>Mucuna</taxon>
    </lineage>
</organism>
<reference evidence="1" key="1">
    <citation type="submission" date="2018-05" db="EMBL/GenBank/DDBJ databases">
        <title>Draft genome of Mucuna pruriens seed.</title>
        <authorList>
            <person name="Nnadi N.E."/>
            <person name="Vos R."/>
            <person name="Hasami M.H."/>
            <person name="Devisetty U.K."/>
            <person name="Aguiy J.C."/>
        </authorList>
    </citation>
    <scope>NUCLEOTIDE SEQUENCE [LARGE SCALE GENOMIC DNA]</scope>
    <source>
        <strain evidence="1">JCA_2017</strain>
    </source>
</reference>
<dbReference type="Proteomes" id="UP000257109">
    <property type="component" value="Unassembled WGS sequence"/>
</dbReference>
<dbReference type="PANTHER" id="PTHR33223">
    <property type="entry name" value="CCHC-TYPE DOMAIN-CONTAINING PROTEIN"/>
    <property type="match status" value="1"/>
</dbReference>
<dbReference type="AlphaFoldDB" id="A0A371GMW7"/>
<evidence type="ECO:0000313" key="1">
    <source>
        <dbReference type="EMBL" id="RDX91902.1"/>
    </source>
</evidence>
<accession>A0A371GMW7</accession>
<proteinExistence type="predicted"/>
<comment type="caution">
    <text evidence="1">The sequence shown here is derived from an EMBL/GenBank/DDBJ whole genome shotgun (WGS) entry which is preliminary data.</text>
</comment>
<dbReference type="OrthoDB" id="1689420at2759"/>
<sequence>MARSNPGKLHANDLEIHRTFHRLLRNLRSSEVINSSSLNSSVFAFDFVSSSFVSNSASSAFVSDPNNNVDFDLSNFGFDSDFGIGISKFSLDNMANNDRTLKELPKFHGLVGEDPYKHLKEFHVVYSTMRSHGILENYIKMKAFPFSLDGATKDWLYLQPVLFSTWGDIKRIFLEIFFPTSRTTSIKREICGIRQHISETLYEY</sequence>
<dbReference type="PANTHER" id="PTHR33223:SF3">
    <property type="match status" value="1"/>
</dbReference>
<evidence type="ECO:0000313" key="2">
    <source>
        <dbReference type="Proteomes" id="UP000257109"/>
    </source>
</evidence>
<evidence type="ECO:0008006" key="3">
    <source>
        <dbReference type="Google" id="ProtNLM"/>
    </source>
</evidence>
<gene>
    <name evidence="1" type="ORF">CR513_26042</name>
</gene>
<keyword evidence="2" id="KW-1185">Reference proteome</keyword>
<name>A0A371GMW7_MUCPR</name>
<protein>
    <recommendedName>
        <fullName evidence="3">Retrotransposon gag domain-containing protein</fullName>
    </recommendedName>
</protein>
<dbReference type="EMBL" id="QJKJ01005004">
    <property type="protein sequence ID" value="RDX91902.1"/>
    <property type="molecule type" value="Genomic_DNA"/>
</dbReference>